<reference evidence="3" key="4">
    <citation type="submission" date="2025-08" db="UniProtKB">
        <authorList>
            <consortium name="Ensembl"/>
        </authorList>
    </citation>
    <scope>IDENTIFICATION</scope>
</reference>
<dbReference type="PROSITE" id="PS50294">
    <property type="entry name" value="WD_REPEATS_REGION"/>
    <property type="match status" value="1"/>
</dbReference>
<name>A0A4W3GUX1_CALMI</name>
<evidence type="ECO:0000313" key="3">
    <source>
        <dbReference type="Ensembl" id="ENSCMIP00000008058.1"/>
    </source>
</evidence>
<sequence length="86" mass="9264">SCGRGSSPRDTAVARSGFNDAETGTVHVEINAHARWVCALDIASDTGKLLSAAEDSFVRIWQLQRNPESNCIEVRGRVRGGAGPRR</sequence>
<dbReference type="Gene3D" id="2.130.10.10">
    <property type="entry name" value="YVTN repeat-like/Quinoprotein amine dehydrogenase"/>
    <property type="match status" value="1"/>
</dbReference>
<dbReference type="STRING" id="7868.ENSCMIP00000008058"/>
<evidence type="ECO:0000259" key="2">
    <source>
        <dbReference type="Pfam" id="PF21031"/>
    </source>
</evidence>
<dbReference type="SUPFAM" id="SSF50978">
    <property type="entry name" value="WD40 repeat-like"/>
    <property type="match status" value="1"/>
</dbReference>
<dbReference type="InterPro" id="IPR049546">
    <property type="entry name" value="WDR54_beta_prop"/>
</dbReference>
<dbReference type="Proteomes" id="UP000314986">
    <property type="component" value="Unassembled WGS sequence"/>
</dbReference>
<dbReference type="Pfam" id="PF21031">
    <property type="entry name" value="WDR54"/>
    <property type="match status" value="1"/>
</dbReference>
<proteinExistence type="predicted"/>
<organism evidence="3 4">
    <name type="scientific">Callorhinchus milii</name>
    <name type="common">Ghost shark</name>
    <dbReference type="NCBI Taxonomy" id="7868"/>
    <lineage>
        <taxon>Eukaryota</taxon>
        <taxon>Metazoa</taxon>
        <taxon>Chordata</taxon>
        <taxon>Craniata</taxon>
        <taxon>Vertebrata</taxon>
        <taxon>Chondrichthyes</taxon>
        <taxon>Holocephali</taxon>
        <taxon>Chimaeriformes</taxon>
        <taxon>Callorhinchidae</taxon>
        <taxon>Callorhinchus</taxon>
    </lineage>
</organism>
<evidence type="ECO:0000313" key="4">
    <source>
        <dbReference type="Proteomes" id="UP000314986"/>
    </source>
</evidence>
<dbReference type="InterPro" id="IPR036322">
    <property type="entry name" value="WD40_repeat_dom_sf"/>
</dbReference>
<dbReference type="SMART" id="SM00320">
    <property type="entry name" value="WD40"/>
    <property type="match status" value="1"/>
</dbReference>
<accession>A0A4W3GUX1</accession>
<reference evidence="4" key="3">
    <citation type="journal article" date="2014" name="Nature">
        <title>Elephant shark genome provides unique insights into gnathostome evolution.</title>
        <authorList>
            <consortium name="International Elephant Shark Genome Sequencing Consortium"/>
            <person name="Venkatesh B."/>
            <person name="Lee A.P."/>
            <person name="Ravi V."/>
            <person name="Maurya A.K."/>
            <person name="Lian M.M."/>
            <person name="Swann J.B."/>
            <person name="Ohta Y."/>
            <person name="Flajnik M.F."/>
            <person name="Sutoh Y."/>
            <person name="Kasahara M."/>
            <person name="Hoon S."/>
            <person name="Gangu V."/>
            <person name="Roy S.W."/>
            <person name="Irimia M."/>
            <person name="Korzh V."/>
            <person name="Kondrychyn I."/>
            <person name="Lim Z.W."/>
            <person name="Tay B.H."/>
            <person name="Tohari S."/>
            <person name="Kong K.W."/>
            <person name="Ho S."/>
            <person name="Lorente-Galdos B."/>
            <person name="Quilez J."/>
            <person name="Marques-Bonet T."/>
            <person name="Raney B.J."/>
            <person name="Ingham P.W."/>
            <person name="Tay A."/>
            <person name="Hillier L.W."/>
            <person name="Minx P."/>
            <person name="Boehm T."/>
            <person name="Wilson R.K."/>
            <person name="Brenner S."/>
            <person name="Warren W.C."/>
        </authorList>
    </citation>
    <scope>NUCLEOTIDE SEQUENCE [LARGE SCALE GENOMIC DNA]</scope>
</reference>
<dbReference type="PROSITE" id="PS50082">
    <property type="entry name" value="WD_REPEATS_2"/>
    <property type="match status" value="1"/>
</dbReference>
<protein>
    <recommendedName>
        <fullName evidence="2">WD repeat-containing protein 54 beta-propeller domain-containing protein</fullName>
    </recommendedName>
</protein>
<reference evidence="4" key="2">
    <citation type="journal article" date="2007" name="PLoS Biol.">
        <title>Survey sequencing and comparative analysis of the elephant shark (Callorhinchus milii) genome.</title>
        <authorList>
            <person name="Venkatesh B."/>
            <person name="Kirkness E.F."/>
            <person name="Loh Y.H."/>
            <person name="Halpern A.L."/>
            <person name="Lee A.P."/>
            <person name="Johnson J."/>
            <person name="Dandona N."/>
            <person name="Viswanathan L.D."/>
            <person name="Tay A."/>
            <person name="Venter J.C."/>
            <person name="Strausberg R.L."/>
            <person name="Brenner S."/>
        </authorList>
    </citation>
    <scope>NUCLEOTIDE SEQUENCE [LARGE SCALE GENOMIC DNA]</scope>
</reference>
<keyword evidence="1" id="KW-0853">WD repeat</keyword>
<dbReference type="InterPro" id="IPR015943">
    <property type="entry name" value="WD40/YVTN_repeat-like_dom_sf"/>
</dbReference>
<dbReference type="InterPro" id="IPR001680">
    <property type="entry name" value="WD40_rpt"/>
</dbReference>
<feature type="domain" description="WD repeat-containing protein 54 beta-propeller" evidence="2">
    <location>
        <begin position="19"/>
        <end position="75"/>
    </location>
</feature>
<dbReference type="AlphaFoldDB" id="A0A4W3GUX1"/>
<evidence type="ECO:0000256" key="1">
    <source>
        <dbReference type="PROSITE-ProRule" id="PRU00221"/>
    </source>
</evidence>
<dbReference type="Ensembl" id="ENSCMIT00000008291.1">
    <property type="protein sequence ID" value="ENSCMIP00000008058.1"/>
    <property type="gene ID" value="ENSCMIG00000004353.1"/>
</dbReference>
<feature type="repeat" description="WD" evidence="1">
    <location>
        <begin position="30"/>
        <end position="71"/>
    </location>
</feature>
<dbReference type="InParanoid" id="A0A4W3GUX1"/>
<reference evidence="3" key="5">
    <citation type="submission" date="2025-09" db="UniProtKB">
        <authorList>
            <consortium name="Ensembl"/>
        </authorList>
    </citation>
    <scope>IDENTIFICATION</scope>
</reference>
<keyword evidence="4" id="KW-1185">Reference proteome</keyword>
<reference evidence="4" key="1">
    <citation type="journal article" date="2006" name="Science">
        <title>Ancient noncoding elements conserved in the human genome.</title>
        <authorList>
            <person name="Venkatesh B."/>
            <person name="Kirkness E.F."/>
            <person name="Loh Y.H."/>
            <person name="Halpern A.L."/>
            <person name="Lee A.P."/>
            <person name="Johnson J."/>
            <person name="Dandona N."/>
            <person name="Viswanathan L.D."/>
            <person name="Tay A."/>
            <person name="Venter J.C."/>
            <person name="Strausberg R.L."/>
            <person name="Brenner S."/>
        </authorList>
    </citation>
    <scope>NUCLEOTIDE SEQUENCE [LARGE SCALE GENOMIC DNA]</scope>
</reference>